<keyword evidence="4" id="KW-1185">Reference proteome</keyword>
<evidence type="ECO:0000313" key="4">
    <source>
        <dbReference type="Proteomes" id="UP000634136"/>
    </source>
</evidence>
<proteinExistence type="predicted"/>
<comment type="caution">
    <text evidence="3">The sequence shown here is derived from an EMBL/GenBank/DDBJ whole genome shotgun (WGS) entry which is preliminary data.</text>
</comment>
<dbReference type="OrthoDB" id="1436265at2759"/>
<gene>
    <name evidence="3" type="ORF">G2W53_002242</name>
</gene>
<protein>
    <submittedName>
        <fullName evidence="3">Putative disease resistance protein</fullName>
    </submittedName>
</protein>
<name>A0A834XHR8_9FABA</name>
<reference evidence="3" key="1">
    <citation type="submission" date="2020-09" db="EMBL/GenBank/DDBJ databases">
        <title>Genome-Enabled Discovery of Anthraquinone Biosynthesis in Senna tora.</title>
        <authorList>
            <person name="Kang S.-H."/>
            <person name="Pandey R.P."/>
            <person name="Lee C.-M."/>
            <person name="Sim J.-S."/>
            <person name="Jeong J.-T."/>
            <person name="Choi B.-S."/>
            <person name="Jung M."/>
            <person name="Ginzburg D."/>
            <person name="Zhao K."/>
            <person name="Won S.Y."/>
            <person name="Oh T.-J."/>
            <person name="Yu Y."/>
            <person name="Kim N.-H."/>
            <person name="Lee O.R."/>
            <person name="Lee T.-H."/>
            <person name="Bashyal P."/>
            <person name="Kim T.-S."/>
            <person name="Lee W.-H."/>
            <person name="Kawkins C."/>
            <person name="Kim C.-K."/>
            <person name="Kim J.S."/>
            <person name="Ahn B.O."/>
            <person name="Rhee S.Y."/>
            <person name="Sohng J.K."/>
        </authorList>
    </citation>
    <scope>NUCLEOTIDE SEQUENCE</scope>
    <source>
        <tissue evidence="3">Leaf</tissue>
    </source>
</reference>
<dbReference type="InterPro" id="IPR027417">
    <property type="entry name" value="P-loop_NTPase"/>
</dbReference>
<organism evidence="3 4">
    <name type="scientific">Senna tora</name>
    <dbReference type="NCBI Taxonomy" id="362788"/>
    <lineage>
        <taxon>Eukaryota</taxon>
        <taxon>Viridiplantae</taxon>
        <taxon>Streptophyta</taxon>
        <taxon>Embryophyta</taxon>
        <taxon>Tracheophyta</taxon>
        <taxon>Spermatophyta</taxon>
        <taxon>Magnoliopsida</taxon>
        <taxon>eudicotyledons</taxon>
        <taxon>Gunneridae</taxon>
        <taxon>Pentapetalae</taxon>
        <taxon>rosids</taxon>
        <taxon>fabids</taxon>
        <taxon>Fabales</taxon>
        <taxon>Fabaceae</taxon>
        <taxon>Caesalpinioideae</taxon>
        <taxon>Cassia clade</taxon>
        <taxon>Senna</taxon>
    </lineage>
</organism>
<dbReference type="AlphaFoldDB" id="A0A834XHR8"/>
<dbReference type="Gene3D" id="3.40.50.300">
    <property type="entry name" value="P-loop containing nucleotide triphosphate hydrolases"/>
    <property type="match status" value="1"/>
</dbReference>
<dbReference type="Proteomes" id="UP000634136">
    <property type="component" value="Unassembled WGS sequence"/>
</dbReference>
<dbReference type="InterPro" id="IPR002182">
    <property type="entry name" value="NB-ARC"/>
</dbReference>
<dbReference type="GO" id="GO:0006952">
    <property type="term" value="P:defense response"/>
    <property type="evidence" value="ECO:0007669"/>
    <property type="project" value="UniProtKB-KW"/>
</dbReference>
<dbReference type="PANTHER" id="PTHR36766">
    <property type="entry name" value="PLANT BROAD-SPECTRUM MILDEW RESISTANCE PROTEIN RPW8"/>
    <property type="match status" value="1"/>
</dbReference>
<evidence type="ECO:0000256" key="1">
    <source>
        <dbReference type="ARBA" id="ARBA00022821"/>
    </source>
</evidence>
<dbReference type="SUPFAM" id="SSF52540">
    <property type="entry name" value="P-loop containing nucleoside triphosphate hydrolases"/>
    <property type="match status" value="1"/>
</dbReference>
<accession>A0A834XHR8</accession>
<dbReference type="EMBL" id="JAAIUW010000001">
    <property type="protein sequence ID" value="KAF7845337.1"/>
    <property type="molecule type" value="Genomic_DNA"/>
</dbReference>
<evidence type="ECO:0000259" key="2">
    <source>
        <dbReference type="Pfam" id="PF00931"/>
    </source>
</evidence>
<dbReference type="GO" id="GO:0043531">
    <property type="term" value="F:ADP binding"/>
    <property type="evidence" value="ECO:0007669"/>
    <property type="project" value="InterPro"/>
</dbReference>
<feature type="domain" description="NB-ARC" evidence="2">
    <location>
        <begin position="200"/>
        <end position="381"/>
    </location>
</feature>
<dbReference type="PRINTS" id="PR00364">
    <property type="entry name" value="DISEASERSIST"/>
</dbReference>
<evidence type="ECO:0000313" key="3">
    <source>
        <dbReference type="EMBL" id="KAF7845337.1"/>
    </source>
</evidence>
<keyword evidence="1" id="KW-0611">Plant defense</keyword>
<sequence>MLLRCMPSWDWICRIIITHRLYLQLKFGEQDLDLIQSTRPFHFSFFLFIFVPNTCFPFLPLASDFVYSVMESDVARFLRDRYFKSLREIESDLPASISRQFRDIQDKLEYHNKSSPNLVSLLDDLNYALAKWRIFTNQRNGIKKLIRYPALVRWTNERLSNFRKDINEPVNIIQAAQHSSPWDRFTSFKPDPLFDIIGFEEHEKRMIDWLTTSKAIGIYGIGGTGKTTLVKKVLETGIVRDKFNNVVWACLSDLTSEEDEIDVRIVKYLLNYLGCDTDSLVGSYDDVSLLMEQLHHMLMDLGSYVVVFDDVWVCNDWFVGLCRELGESKKTEKDNNGVNVIVTSRIKEVCKKLVGENLIHLEPLDEDKDDDEKLLKAIVLQNIMEETDEQTVNEIVRHCHGLPLAAKTLPNPYPSGLSL</sequence>
<dbReference type="Pfam" id="PF00931">
    <property type="entry name" value="NB-ARC"/>
    <property type="match status" value="1"/>
</dbReference>